<dbReference type="InterPro" id="IPR055558">
    <property type="entry name" value="DUF7134"/>
</dbReference>
<feature type="transmembrane region" description="Helical" evidence="11">
    <location>
        <begin position="114"/>
        <end position="133"/>
    </location>
</feature>
<keyword evidence="4" id="KW-0808">Transferase</keyword>
<evidence type="ECO:0000313" key="16">
    <source>
        <dbReference type="Proteomes" id="UP001500620"/>
    </source>
</evidence>
<dbReference type="Pfam" id="PF23539">
    <property type="entry name" value="DUF7134"/>
    <property type="match status" value="1"/>
</dbReference>
<proteinExistence type="predicted"/>
<dbReference type="InterPro" id="IPR003594">
    <property type="entry name" value="HATPase_dom"/>
</dbReference>
<evidence type="ECO:0000256" key="10">
    <source>
        <dbReference type="SAM" id="MobiDB-lite"/>
    </source>
</evidence>
<feature type="domain" description="Signal transduction histidine kinase subgroup 3 dimerisation and phosphoacceptor" evidence="13">
    <location>
        <begin position="166"/>
        <end position="231"/>
    </location>
</feature>
<comment type="catalytic activity">
    <reaction evidence="1">
        <text>ATP + protein L-histidine = ADP + protein N-phospho-L-histidine.</text>
        <dbReference type="EC" id="2.7.13.3"/>
    </reaction>
</comment>
<dbReference type="InterPro" id="IPR011712">
    <property type="entry name" value="Sig_transdc_His_kin_sub3_dim/P"/>
</dbReference>
<dbReference type="SUPFAM" id="SSF55874">
    <property type="entry name" value="ATPase domain of HSP90 chaperone/DNA topoisomerase II/histidine kinase"/>
    <property type="match status" value="1"/>
</dbReference>
<evidence type="ECO:0000313" key="15">
    <source>
        <dbReference type="EMBL" id="GAA4257571.1"/>
    </source>
</evidence>
<keyword evidence="6 15" id="KW-0418">Kinase</keyword>
<keyword evidence="9" id="KW-0175">Coiled coil</keyword>
<evidence type="ECO:0000256" key="4">
    <source>
        <dbReference type="ARBA" id="ARBA00022679"/>
    </source>
</evidence>
<keyword evidence="8" id="KW-0902">Two-component regulatory system</keyword>
<feature type="transmembrane region" description="Helical" evidence="11">
    <location>
        <begin position="45"/>
        <end position="62"/>
    </location>
</feature>
<evidence type="ECO:0000259" key="13">
    <source>
        <dbReference type="Pfam" id="PF07730"/>
    </source>
</evidence>
<comment type="caution">
    <text evidence="15">The sequence shown here is derived from an EMBL/GenBank/DDBJ whole genome shotgun (WGS) entry which is preliminary data.</text>
</comment>
<reference evidence="16" key="1">
    <citation type="journal article" date="2019" name="Int. J. Syst. Evol. Microbiol.">
        <title>The Global Catalogue of Microorganisms (GCM) 10K type strain sequencing project: providing services to taxonomists for standard genome sequencing and annotation.</title>
        <authorList>
            <consortium name="The Broad Institute Genomics Platform"/>
            <consortium name="The Broad Institute Genome Sequencing Center for Infectious Disease"/>
            <person name="Wu L."/>
            <person name="Ma J."/>
        </authorList>
    </citation>
    <scope>NUCLEOTIDE SEQUENCE [LARGE SCALE GENOMIC DNA]</scope>
    <source>
        <strain evidence="16">JCM 17441</strain>
    </source>
</reference>
<dbReference type="Gene3D" id="1.20.5.1930">
    <property type="match status" value="1"/>
</dbReference>
<dbReference type="Pfam" id="PF07730">
    <property type="entry name" value="HisKA_3"/>
    <property type="match status" value="1"/>
</dbReference>
<gene>
    <name evidence="15" type="ORF">GCM10022255_074860</name>
</gene>
<dbReference type="EC" id="2.7.13.3" evidence="2"/>
<dbReference type="PANTHER" id="PTHR24421:SF10">
    <property type="entry name" value="NITRATE_NITRITE SENSOR PROTEIN NARQ"/>
    <property type="match status" value="1"/>
</dbReference>
<evidence type="ECO:0000256" key="3">
    <source>
        <dbReference type="ARBA" id="ARBA00022553"/>
    </source>
</evidence>
<feature type="coiled-coil region" evidence="9">
    <location>
        <begin position="141"/>
        <end position="168"/>
    </location>
</feature>
<dbReference type="PANTHER" id="PTHR24421">
    <property type="entry name" value="NITRATE/NITRITE SENSOR PROTEIN NARX-RELATED"/>
    <property type="match status" value="1"/>
</dbReference>
<dbReference type="InterPro" id="IPR050482">
    <property type="entry name" value="Sensor_HK_TwoCompSys"/>
</dbReference>
<evidence type="ECO:0000259" key="14">
    <source>
        <dbReference type="Pfam" id="PF23539"/>
    </source>
</evidence>
<name>A0ABP8DJF0_9ACTN</name>
<keyword evidence="5" id="KW-0547">Nucleotide-binding</keyword>
<dbReference type="Gene3D" id="3.30.565.10">
    <property type="entry name" value="Histidine kinase-like ATPase, C-terminal domain"/>
    <property type="match status" value="1"/>
</dbReference>
<evidence type="ECO:0000256" key="5">
    <source>
        <dbReference type="ARBA" id="ARBA00022741"/>
    </source>
</evidence>
<feature type="domain" description="DUF7134" evidence="14">
    <location>
        <begin position="3"/>
        <end position="137"/>
    </location>
</feature>
<feature type="transmembrane region" description="Helical" evidence="11">
    <location>
        <begin position="21"/>
        <end position="38"/>
    </location>
</feature>
<dbReference type="EMBL" id="BAABAT010000028">
    <property type="protein sequence ID" value="GAA4257571.1"/>
    <property type="molecule type" value="Genomic_DNA"/>
</dbReference>
<accession>A0ABP8DJF0</accession>
<organism evidence="15 16">
    <name type="scientific">Dactylosporangium darangshiense</name>
    <dbReference type="NCBI Taxonomy" id="579108"/>
    <lineage>
        <taxon>Bacteria</taxon>
        <taxon>Bacillati</taxon>
        <taxon>Actinomycetota</taxon>
        <taxon>Actinomycetes</taxon>
        <taxon>Micromonosporales</taxon>
        <taxon>Micromonosporaceae</taxon>
        <taxon>Dactylosporangium</taxon>
    </lineage>
</organism>
<dbReference type="GO" id="GO:0016301">
    <property type="term" value="F:kinase activity"/>
    <property type="evidence" value="ECO:0007669"/>
    <property type="project" value="UniProtKB-KW"/>
</dbReference>
<evidence type="ECO:0000256" key="9">
    <source>
        <dbReference type="SAM" id="Coils"/>
    </source>
</evidence>
<evidence type="ECO:0000256" key="1">
    <source>
        <dbReference type="ARBA" id="ARBA00000085"/>
    </source>
</evidence>
<keyword evidence="11" id="KW-0812">Transmembrane</keyword>
<evidence type="ECO:0000256" key="11">
    <source>
        <dbReference type="SAM" id="Phobius"/>
    </source>
</evidence>
<evidence type="ECO:0000256" key="7">
    <source>
        <dbReference type="ARBA" id="ARBA00022840"/>
    </source>
</evidence>
<dbReference type="InterPro" id="IPR036890">
    <property type="entry name" value="HATPase_C_sf"/>
</dbReference>
<feature type="region of interest" description="Disordered" evidence="10">
    <location>
        <begin position="228"/>
        <end position="259"/>
    </location>
</feature>
<dbReference type="Pfam" id="PF02518">
    <property type="entry name" value="HATPase_c"/>
    <property type="match status" value="1"/>
</dbReference>
<keyword evidence="11" id="KW-1133">Transmembrane helix</keyword>
<keyword evidence="11" id="KW-0472">Membrane</keyword>
<protein>
    <recommendedName>
        <fullName evidence="2">histidine kinase</fullName>
        <ecNumber evidence="2">2.7.13.3</ecNumber>
    </recommendedName>
</protein>
<keyword evidence="16" id="KW-1185">Reference proteome</keyword>
<feature type="domain" description="Histidine kinase/HSP90-like ATPase" evidence="12">
    <location>
        <begin position="299"/>
        <end position="386"/>
    </location>
</feature>
<evidence type="ECO:0000256" key="8">
    <source>
        <dbReference type="ARBA" id="ARBA00023012"/>
    </source>
</evidence>
<dbReference type="Proteomes" id="UP001500620">
    <property type="component" value="Unassembled WGS sequence"/>
</dbReference>
<keyword evidence="3" id="KW-0597">Phosphoprotein</keyword>
<dbReference type="CDD" id="cd16917">
    <property type="entry name" value="HATPase_UhpB-NarQ-NarX-like"/>
    <property type="match status" value="1"/>
</dbReference>
<evidence type="ECO:0000256" key="6">
    <source>
        <dbReference type="ARBA" id="ARBA00022777"/>
    </source>
</evidence>
<sequence length="390" mass="40927">MAVALVAVASAATAPAARTPLDARGIAFLVAAGLVLVARRRFPRLVLLAAAACLLAYLLLGYPGVGPAVPVLIAIYGTVRIGERRTAVATIATILIGGVAGEVFGNGAPPPDVFQRWFLLIGWMVAAAVLAEVTRARLAYLEQVEQRAEEAERTREETARRRADEERLRIARELHDSLTHSISIIKVQAGVAVHLAHKRGDAVPEALIAIQDASGDAMRELRNTLEVLRSDPPAPPPASATEYRATPADGNGTTIGNGASGLQHLDRLVEGARLTGLPVTVRIAGRRPPQLPEAVDGTAYRIVQEALTNVSRHAGPATATVCIEYGPDCLTLRIEDDGRAGRGAPPPVPGVGLTGMRERVTSVGGTLTAAPRPDGGFSVHAQLPLATVRT</sequence>
<evidence type="ECO:0000259" key="12">
    <source>
        <dbReference type="Pfam" id="PF02518"/>
    </source>
</evidence>
<keyword evidence="7" id="KW-0067">ATP-binding</keyword>
<evidence type="ECO:0000256" key="2">
    <source>
        <dbReference type="ARBA" id="ARBA00012438"/>
    </source>
</evidence>